<name>A8ZU20_DESOH</name>
<dbReference type="Gene3D" id="3.40.50.2000">
    <property type="entry name" value="Glycogen Phosphorylase B"/>
    <property type="match status" value="2"/>
</dbReference>
<dbReference type="eggNOG" id="COG0438">
    <property type="taxonomic scope" value="Bacteria"/>
</dbReference>
<reference evidence="2 3" key="1">
    <citation type="submission" date="2007-10" db="EMBL/GenBank/DDBJ databases">
        <title>Complete sequence of Desulfococcus oleovorans Hxd3.</title>
        <authorList>
            <consortium name="US DOE Joint Genome Institute"/>
            <person name="Copeland A."/>
            <person name="Lucas S."/>
            <person name="Lapidus A."/>
            <person name="Barry K."/>
            <person name="Glavina del Rio T."/>
            <person name="Dalin E."/>
            <person name="Tice H."/>
            <person name="Pitluck S."/>
            <person name="Kiss H."/>
            <person name="Brettin T."/>
            <person name="Bruce D."/>
            <person name="Detter J.C."/>
            <person name="Han C."/>
            <person name="Schmutz J."/>
            <person name="Larimer F."/>
            <person name="Land M."/>
            <person name="Hauser L."/>
            <person name="Kyrpides N."/>
            <person name="Kim E."/>
            <person name="Wawrik B."/>
            <person name="Richardson P."/>
        </authorList>
    </citation>
    <scope>NUCLEOTIDE SEQUENCE [LARGE SCALE GENOMIC DNA]</scope>
    <source>
        <strain evidence="3">DSM 6200 / JCM 39069 / Hxd3</strain>
    </source>
</reference>
<gene>
    <name evidence="2" type="ordered locus">Dole_0522</name>
</gene>
<dbReference type="PANTHER" id="PTHR12526">
    <property type="entry name" value="GLYCOSYLTRANSFERASE"/>
    <property type="match status" value="1"/>
</dbReference>
<dbReference type="Pfam" id="PF00534">
    <property type="entry name" value="Glycos_transf_1"/>
    <property type="match status" value="1"/>
</dbReference>
<sequence length="378" mass="42542">MRQSKENITTVLLTATSYPRDTQDWRGRFLADMVEALSGRPAVSLRTWLPPGILPAGVTTAALPEEARFLEALSEAGGIAHILRSEKLKGIPWALKLLRHLRAVYQRESHVSVMHVNWLQNAIPLWGSHTPALITVLGTDYKLLTLPGMVSLLRTVIRQRKTIIAPNAHWMQAPLEEKFGDIAQIRPIPFGVQRRWFDIQRQFSGQGINRWLVVSRLTANKIGPLFEWGRDVFDAENELCLLGPNQENLPVPEWVTYGGATYPEDLERKWFPSAAGLVTLSRHDEGRPQVILEAMATGLPVIASDMAAHRDVVIHKKTGWIVTTPDDLRQAINFMSVPENNRRMGEAAKIWVKEHIGTWEDCAMRYEAAYADLTGKVS</sequence>
<dbReference type="EMBL" id="CP000859">
    <property type="protein sequence ID" value="ABW66332.1"/>
    <property type="molecule type" value="Genomic_DNA"/>
</dbReference>
<dbReference type="RefSeq" id="WP_012173951.1">
    <property type="nucleotide sequence ID" value="NC_009943.1"/>
</dbReference>
<evidence type="ECO:0000313" key="3">
    <source>
        <dbReference type="Proteomes" id="UP000008561"/>
    </source>
</evidence>
<evidence type="ECO:0000259" key="1">
    <source>
        <dbReference type="Pfam" id="PF00534"/>
    </source>
</evidence>
<dbReference type="SUPFAM" id="SSF53756">
    <property type="entry name" value="UDP-Glycosyltransferase/glycogen phosphorylase"/>
    <property type="match status" value="1"/>
</dbReference>
<evidence type="ECO:0000313" key="2">
    <source>
        <dbReference type="EMBL" id="ABW66332.1"/>
    </source>
</evidence>
<keyword evidence="2" id="KW-0808">Transferase</keyword>
<dbReference type="OrthoDB" id="5443168at2"/>
<dbReference type="CDD" id="cd03801">
    <property type="entry name" value="GT4_PimA-like"/>
    <property type="match status" value="1"/>
</dbReference>
<dbReference type="HOGENOM" id="CLU_768855_0_0_7"/>
<dbReference type="GO" id="GO:0016757">
    <property type="term" value="F:glycosyltransferase activity"/>
    <property type="evidence" value="ECO:0007669"/>
    <property type="project" value="InterPro"/>
</dbReference>
<proteinExistence type="predicted"/>
<keyword evidence="3" id="KW-1185">Reference proteome</keyword>
<organism evidence="2 3">
    <name type="scientific">Desulfosudis oleivorans (strain DSM 6200 / JCM 39069 / Hxd3)</name>
    <name type="common">Desulfococcus oleovorans</name>
    <dbReference type="NCBI Taxonomy" id="96561"/>
    <lineage>
        <taxon>Bacteria</taxon>
        <taxon>Pseudomonadati</taxon>
        <taxon>Thermodesulfobacteriota</taxon>
        <taxon>Desulfobacteria</taxon>
        <taxon>Desulfobacterales</taxon>
        <taxon>Desulfosudaceae</taxon>
        <taxon>Desulfosudis</taxon>
    </lineage>
</organism>
<protein>
    <submittedName>
        <fullName evidence="2">Glycosyl transferase group 1</fullName>
    </submittedName>
</protein>
<accession>A8ZU20</accession>
<dbReference type="CAZy" id="GT4">
    <property type="family name" value="Glycosyltransferase Family 4"/>
</dbReference>
<dbReference type="KEGG" id="dol:Dole_0522"/>
<dbReference type="AlphaFoldDB" id="A8ZU20"/>
<dbReference type="STRING" id="96561.Dole_0522"/>
<dbReference type="Proteomes" id="UP000008561">
    <property type="component" value="Chromosome"/>
</dbReference>
<feature type="domain" description="Glycosyl transferase family 1" evidence="1">
    <location>
        <begin position="274"/>
        <end position="349"/>
    </location>
</feature>
<dbReference type="InterPro" id="IPR001296">
    <property type="entry name" value="Glyco_trans_1"/>
</dbReference>